<protein>
    <submittedName>
        <fullName evidence="1">Uncharacterized protein</fullName>
    </submittedName>
</protein>
<organism evidence="1">
    <name type="scientific">Tanacetum cinerariifolium</name>
    <name type="common">Dalmatian daisy</name>
    <name type="synonym">Chrysanthemum cinerariifolium</name>
    <dbReference type="NCBI Taxonomy" id="118510"/>
    <lineage>
        <taxon>Eukaryota</taxon>
        <taxon>Viridiplantae</taxon>
        <taxon>Streptophyta</taxon>
        <taxon>Embryophyta</taxon>
        <taxon>Tracheophyta</taxon>
        <taxon>Spermatophyta</taxon>
        <taxon>Magnoliopsida</taxon>
        <taxon>eudicotyledons</taxon>
        <taxon>Gunneridae</taxon>
        <taxon>Pentapetalae</taxon>
        <taxon>asterids</taxon>
        <taxon>campanulids</taxon>
        <taxon>Asterales</taxon>
        <taxon>Asteraceae</taxon>
        <taxon>Asteroideae</taxon>
        <taxon>Anthemideae</taxon>
        <taxon>Anthemidinae</taxon>
        <taxon>Tanacetum</taxon>
    </lineage>
</organism>
<feature type="non-terminal residue" evidence="1">
    <location>
        <position position="1"/>
    </location>
</feature>
<dbReference type="EMBL" id="BKCJ011526509">
    <property type="protein sequence ID" value="GFD40024.1"/>
    <property type="molecule type" value="Genomic_DNA"/>
</dbReference>
<name>A0A699W6S4_TANCI</name>
<reference evidence="1" key="1">
    <citation type="journal article" date="2019" name="Sci. Rep.">
        <title>Draft genome of Tanacetum cinerariifolium, the natural source of mosquito coil.</title>
        <authorList>
            <person name="Yamashiro T."/>
            <person name="Shiraishi A."/>
            <person name="Satake H."/>
            <person name="Nakayama K."/>
        </authorList>
    </citation>
    <scope>NUCLEOTIDE SEQUENCE</scope>
</reference>
<comment type="caution">
    <text evidence="1">The sequence shown here is derived from an EMBL/GenBank/DDBJ whole genome shotgun (WGS) entry which is preliminary data.</text>
</comment>
<accession>A0A699W6S4</accession>
<proteinExistence type="predicted"/>
<evidence type="ECO:0000313" key="1">
    <source>
        <dbReference type="EMBL" id="GFD40024.1"/>
    </source>
</evidence>
<sequence>TRLDVEQTERQLLAGRLNMLFRDRREHAHTRLLMEAEARMRQTVISELLRLEHRRSRETSESRTALQGQITALQAQVTALQAQVSTLQGLARDPTHLEPPEEAGGSA</sequence>
<dbReference type="AlphaFoldDB" id="A0A699W6S4"/>
<gene>
    <name evidence="1" type="ORF">Tci_911993</name>
</gene>